<organism evidence="1 2">
    <name type="scientific">Geopseudomonas sagittaria</name>
    <dbReference type="NCBI Taxonomy" id="1135990"/>
    <lineage>
        <taxon>Bacteria</taxon>
        <taxon>Pseudomonadati</taxon>
        <taxon>Pseudomonadota</taxon>
        <taxon>Gammaproteobacteria</taxon>
        <taxon>Pseudomonadales</taxon>
        <taxon>Pseudomonadaceae</taxon>
        <taxon>Geopseudomonas</taxon>
    </lineage>
</organism>
<proteinExistence type="predicted"/>
<keyword evidence="2" id="KW-1185">Reference proteome</keyword>
<gene>
    <name evidence="1" type="ORF">SAMN05216229_101265</name>
</gene>
<accession>A0A1I5P0R3</accession>
<reference evidence="2" key="1">
    <citation type="submission" date="2016-10" db="EMBL/GenBank/DDBJ databases">
        <authorList>
            <person name="Varghese N."/>
            <person name="Submissions S."/>
        </authorList>
    </citation>
    <scope>NUCLEOTIDE SEQUENCE [LARGE SCALE GENOMIC DNA]</scope>
    <source>
        <strain evidence="2">JCM 18195</strain>
    </source>
</reference>
<name>A0A1I5P0R3_9GAMM</name>
<evidence type="ECO:0000313" key="1">
    <source>
        <dbReference type="EMBL" id="SFP27622.1"/>
    </source>
</evidence>
<protein>
    <recommendedName>
        <fullName evidence="3">Mor transcription activator family protein</fullName>
    </recommendedName>
</protein>
<dbReference type="AlphaFoldDB" id="A0A1I5P0R3"/>
<dbReference type="Proteomes" id="UP000243084">
    <property type="component" value="Unassembled WGS sequence"/>
</dbReference>
<evidence type="ECO:0008006" key="3">
    <source>
        <dbReference type="Google" id="ProtNLM"/>
    </source>
</evidence>
<evidence type="ECO:0000313" key="2">
    <source>
        <dbReference type="Proteomes" id="UP000243084"/>
    </source>
</evidence>
<sequence length="177" mass="19503">MAPSVHVFYPRLVSWSSHRKSAGVRMSKSTERLPLSIRELGEVLGVYGALGLISQLPTVEKRDHRYPGRVRRVPILYVPKSIRPGCKLVAILGQEHAGRLIEKFGGEMLFPASCIGLYKAARKKAVRYVVHDEGAAITEAAALFCMSPSQIKNILEYPPGPWDAWVPDPVAGTTRQG</sequence>
<dbReference type="EMBL" id="FOXM01000001">
    <property type="protein sequence ID" value="SFP27622.1"/>
    <property type="molecule type" value="Genomic_DNA"/>
</dbReference>